<proteinExistence type="predicted"/>
<evidence type="ECO:0000259" key="3">
    <source>
        <dbReference type="PROSITE" id="PS50110"/>
    </source>
</evidence>
<dbReference type="PROSITE" id="PS50930">
    <property type="entry name" value="HTH_LYTTR"/>
    <property type="match status" value="1"/>
</dbReference>
<dbReference type="EMBL" id="LHPJ01000005">
    <property type="protein sequence ID" value="KOO04673.1"/>
    <property type="molecule type" value="Genomic_DNA"/>
</dbReference>
<dbReference type="Gene3D" id="3.40.50.2300">
    <property type="match status" value="1"/>
</dbReference>
<dbReference type="OrthoDB" id="236568at2"/>
<dbReference type="InterPro" id="IPR001789">
    <property type="entry name" value="Sig_transdc_resp-reg_receiver"/>
</dbReference>
<reference evidence="6" key="1">
    <citation type="submission" date="2015-08" db="EMBL/GenBank/DDBJ databases">
        <title>Vibrio galatheae sp. nov., a novel member of the Vibrionaceae family isolated from the Solomon Islands.</title>
        <authorList>
            <person name="Giubergia S."/>
            <person name="Machado H."/>
            <person name="Mateiu R.V."/>
            <person name="Gram L."/>
        </authorList>
    </citation>
    <scope>NUCLEOTIDE SEQUENCE [LARGE SCALE GENOMIC DNA]</scope>
    <source>
        <strain evidence="6">DSM 19584</strain>
    </source>
</reference>
<name>A0A0M0HSS6_VIBNE</name>
<dbReference type="Pfam" id="PF04397">
    <property type="entry name" value="LytTR"/>
    <property type="match status" value="1"/>
</dbReference>
<dbReference type="InterPro" id="IPR007492">
    <property type="entry name" value="LytTR_DNA-bd_dom"/>
</dbReference>
<accession>A0A0M0HSS6</accession>
<feature type="domain" description="HTH LytTR-type" evidence="4">
    <location>
        <begin position="158"/>
        <end position="263"/>
    </location>
</feature>
<comment type="caution">
    <text evidence="5">The sequence shown here is derived from an EMBL/GenBank/DDBJ whole genome shotgun (WGS) entry which is preliminary data.</text>
</comment>
<protein>
    <submittedName>
        <fullName evidence="5">Chemotaxis protein CheY</fullName>
    </submittedName>
</protein>
<dbReference type="PANTHER" id="PTHR37299:SF1">
    <property type="entry name" value="STAGE 0 SPORULATION PROTEIN A HOMOLOG"/>
    <property type="match status" value="1"/>
</dbReference>
<dbReference type="GO" id="GO:0003677">
    <property type="term" value="F:DNA binding"/>
    <property type="evidence" value="ECO:0007669"/>
    <property type="project" value="InterPro"/>
</dbReference>
<dbReference type="SMART" id="SM00448">
    <property type="entry name" value="REC"/>
    <property type="match status" value="1"/>
</dbReference>
<keyword evidence="6" id="KW-1185">Reference proteome</keyword>
<dbReference type="RefSeq" id="WP_053395084.1">
    <property type="nucleotide sequence ID" value="NZ_LHPJ01000005.1"/>
</dbReference>
<dbReference type="AlphaFoldDB" id="A0A0M0HSS6"/>
<dbReference type="GO" id="GO:0000156">
    <property type="term" value="F:phosphorelay response regulator activity"/>
    <property type="evidence" value="ECO:0007669"/>
    <property type="project" value="InterPro"/>
</dbReference>
<dbReference type="Pfam" id="PF00072">
    <property type="entry name" value="Response_reg"/>
    <property type="match status" value="1"/>
</dbReference>
<dbReference type="STRING" id="693.AKJ17_07135"/>
<dbReference type="CDD" id="cd17532">
    <property type="entry name" value="REC_LytTR_AlgR-like"/>
    <property type="match status" value="1"/>
</dbReference>
<dbReference type="PROSITE" id="PS50110">
    <property type="entry name" value="RESPONSE_REGULATORY"/>
    <property type="match status" value="1"/>
</dbReference>
<dbReference type="SUPFAM" id="SSF52172">
    <property type="entry name" value="CheY-like"/>
    <property type="match status" value="1"/>
</dbReference>
<dbReference type="PANTHER" id="PTHR37299">
    <property type="entry name" value="TRANSCRIPTIONAL REGULATOR-RELATED"/>
    <property type="match status" value="1"/>
</dbReference>
<feature type="modified residue" description="4-aspartylphosphate" evidence="2">
    <location>
        <position position="59"/>
    </location>
</feature>
<dbReference type="Gene3D" id="2.40.50.1020">
    <property type="entry name" value="LytTr DNA-binding domain"/>
    <property type="match status" value="1"/>
</dbReference>
<evidence type="ECO:0000259" key="4">
    <source>
        <dbReference type="PROSITE" id="PS50930"/>
    </source>
</evidence>
<organism evidence="5 6">
    <name type="scientific">Vibrio nereis</name>
    <dbReference type="NCBI Taxonomy" id="693"/>
    <lineage>
        <taxon>Bacteria</taxon>
        <taxon>Pseudomonadati</taxon>
        <taxon>Pseudomonadota</taxon>
        <taxon>Gammaproteobacteria</taxon>
        <taxon>Vibrionales</taxon>
        <taxon>Vibrionaceae</taxon>
        <taxon>Vibrio</taxon>
    </lineage>
</organism>
<dbReference type="SMART" id="SM00850">
    <property type="entry name" value="LytTR"/>
    <property type="match status" value="1"/>
</dbReference>
<dbReference type="InterPro" id="IPR011006">
    <property type="entry name" value="CheY-like_superfamily"/>
</dbReference>
<evidence type="ECO:0000256" key="1">
    <source>
        <dbReference type="ARBA" id="ARBA00023012"/>
    </source>
</evidence>
<keyword evidence="2" id="KW-0597">Phosphoprotein</keyword>
<feature type="domain" description="Response regulatory" evidence="3">
    <location>
        <begin position="7"/>
        <end position="122"/>
    </location>
</feature>
<evidence type="ECO:0000256" key="2">
    <source>
        <dbReference type="PROSITE-ProRule" id="PRU00169"/>
    </source>
</evidence>
<evidence type="ECO:0000313" key="6">
    <source>
        <dbReference type="Proteomes" id="UP000037515"/>
    </source>
</evidence>
<dbReference type="PATRIC" id="fig|693.5.peg.1459"/>
<evidence type="ECO:0000313" key="5">
    <source>
        <dbReference type="EMBL" id="KOO04673.1"/>
    </source>
</evidence>
<gene>
    <name evidence="5" type="ORF">AKJ17_07135</name>
</gene>
<sequence length="263" mass="29863">MHREPMTALIADDEPLLRHHLNKALGEVWPELDVIASAENGHVALKLIEQHTPDIAFLDIKMPELDGMSVAKKLAQSHASTKVVFITAYDEFAVKAFEANAVDYLLKPVSEARLMQCVEKVKAGLQPQSPTASPDLSQLLDQIQHLTEQKAPSYLHWIRANRGEEIHMIPASEVLYFKAEDKYVSLLRMELGEKQEYLLRTSLKELIKQLNPELFWQIHRSIIVNVSAIDKVKKEFTGKMVALVGDTKLPVSRAMQSRFTNMW</sequence>
<dbReference type="InterPro" id="IPR046947">
    <property type="entry name" value="LytR-like"/>
</dbReference>
<dbReference type="Proteomes" id="UP000037515">
    <property type="component" value="Unassembled WGS sequence"/>
</dbReference>
<keyword evidence="1" id="KW-0902">Two-component regulatory system</keyword>